<keyword evidence="3" id="KW-1133">Transmembrane helix</keyword>
<keyword evidence="4" id="KW-0472">Membrane</keyword>
<dbReference type="RefSeq" id="WP_256417101.1">
    <property type="nucleotide sequence ID" value="NZ_JANHDL010000002.1"/>
</dbReference>
<dbReference type="InterPro" id="IPR045232">
    <property type="entry name" value="FAM234"/>
</dbReference>
<organism evidence="5 6">
    <name type="scientific">Halorubrum laminariae</name>
    <dbReference type="NCBI Taxonomy" id="1433523"/>
    <lineage>
        <taxon>Archaea</taxon>
        <taxon>Methanobacteriati</taxon>
        <taxon>Methanobacteriota</taxon>
        <taxon>Stenosarchaea group</taxon>
        <taxon>Halobacteria</taxon>
        <taxon>Halobacteriales</taxon>
        <taxon>Haloferacaceae</taxon>
        <taxon>Halorubrum</taxon>
    </lineage>
</organism>
<gene>
    <name evidence="5" type="ORF">ACFR9T_01415</name>
</gene>
<evidence type="ECO:0000256" key="1">
    <source>
        <dbReference type="ARBA" id="ARBA00004167"/>
    </source>
</evidence>
<evidence type="ECO:0000313" key="6">
    <source>
        <dbReference type="Proteomes" id="UP001597185"/>
    </source>
</evidence>
<name>A0ABD6BXW8_9EURY</name>
<proteinExistence type="predicted"/>
<dbReference type="InterPro" id="IPR028994">
    <property type="entry name" value="Integrin_alpha_N"/>
</dbReference>
<dbReference type="GO" id="GO:0016020">
    <property type="term" value="C:membrane"/>
    <property type="evidence" value="ECO:0007669"/>
    <property type="project" value="UniProtKB-SubCell"/>
</dbReference>
<accession>A0ABD6BXW8</accession>
<dbReference type="Gene3D" id="2.130.10.10">
    <property type="entry name" value="YVTN repeat-like/Quinoprotein amine dehydrogenase"/>
    <property type="match status" value="1"/>
</dbReference>
<sequence>MDRRVLFASLVLFAGGAAGVGVALFAFVGVDDGATEAEVVWESDPVAGDDGSGAVVATMDGDPLVLQSVTGNGTRSVRATAVGGGVEWTTPIGAGTGSGATADGSGDEAIDASGLVTGTLRGDRVVAFTTESGSLVVLAVGDGSERFAIDLDGPSGVRPAIGDVDGDGDNEVVAVSTSGTVLAVDSGGESVFETDVDAPIERRPLALDFGESETDGVDGGNGDAINGVAVVTAEGDERTVKLLDGAGETRWTTTPSVTPLSWQQADSQNGAVLALGGTNGNLETIEIADGSTRYEIGLQDLPVTVGSAGPGRVYVGGSGSIWAVSLLDGEVSWKQQYGANTRVNAPSLGDIDGDGETDPVAVNREGELLVLNRNGGVTARGNVDSVVYASPAFADVTGDGTDEIVVVTQTGRTVAVDVSG</sequence>
<dbReference type="InterPro" id="IPR015943">
    <property type="entry name" value="WD40/YVTN_repeat-like_dom_sf"/>
</dbReference>
<evidence type="ECO:0000313" key="5">
    <source>
        <dbReference type="EMBL" id="MFD1569259.1"/>
    </source>
</evidence>
<comment type="caution">
    <text evidence="5">The sequence shown here is derived from an EMBL/GenBank/DDBJ whole genome shotgun (WGS) entry which is preliminary data.</text>
</comment>
<dbReference type="Proteomes" id="UP001597185">
    <property type="component" value="Unassembled WGS sequence"/>
</dbReference>
<dbReference type="PANTHER" id="PTHR21419">
    <property type="match status" value="1"/>
</dbReference>
<evidence type="ECO:0000256" key="2">
    <source>
        <dbReference type="ARBA" id="ARBA00022692"/>
    </source>
</evidence>
<dbReference type="EMBL" id="JBHUDB010000001">
    <property type="protein sequence ID" value="MFD1569259.1"/>
    <property type="molecule type" value="Genomic_DNA"/>
</dbReference>
<dbReference type="SUPFAM" id="SSF69318">
    <property type="entry name" value="Integrin alpha N-terminal domain"/>
    <property type="match status" value="1"/>
</dbReference>
<protein>
    <recommendedName>
        <fullName evidence="7">FG-GAP repeat protein</fullName>
    </recommendedName>
</protein>
<reference evidence="5 6" key="1">
    <citation type="journal article" date="2019" name="Int. J. Syst. Evol. Microbiol.">
        <title>The Global Catalogue of Microorganisms (GCM) 10K type strain sequencing project: providing services to taxonomists for standard genome sequencing and annotation.</title>
        <authorList>
            <consortium name="The Broad Institute Genomics Platform"/>
            <consortium name="The Broad Institute Genome Sequencing Center for Infectious Disease"/>
            <person name="Wu L."/>
            <person name="Ma J."/>
        </authorList>
    </citation>
    <scope>NUCLEOTIDE SEQUENCE [LARGE SCALE GENOMIC DNA]</scope>
    <source>
        <strain evidence="5 6">CGMCC 1.12689</strain>
    </source>
</reference>
<evidence type="ECO:0000256" key="4">
    <source>
        <dbReference type="ARBA" id="ARBA00023136"/>
    </source>
</evidence>
<dbReference type="PANTHER" id="PTHR21419:SF30">
    <property type="entry name" value="IG-LIKE DOMAIN-CONTAINING PROTEIN"/>
    <property type="match status" value="1"/>
</dbReference>
<keyword evidence="2" id="KW-0812">Transmembrane</keyword>
<comment type="subcellular location">
    <subcellularLocation>
        <location evidence="1">Membrane</location>
        <topology evidence="1">Single-pass membrane protein</topology>
    </subcellularLocation>
</comment>
<keyword evidence="6" id="KW-1185">Reference proteome</keyword>
<evidence type="ECO:0000256" key="3">
    <source>
        <dbReference type="ARBA" id="ARBA00022989"/>
    </source>
</evidence>
<dbReference type="AlphaFoldDB" id="A0ABD6BXW8"/>
<evidence type="ECO:0008006" key="7">
    <source>
        <dbReference type="Google" id="ProtNLM"/>
    </source>
</evidence>